<dbReference type="EMBL" id="BPQB01000091">
    <property type="protein sequence ID" value="GJE98606.1"/>
    <property type="molecule type" value="Genomic_DNA"/>
</dbReference>
<sequence length="289" mass="30323">MGSTPPDSRVWLITGAASGVGRATAELVLSRGERVLACVRRPTDLAELAYPPTHLRTALVDVTRPPDIAAAFAQAHAAFGRVDVVLNSAALALFGEAEGTPDAAARAVFEVNFWGAANVAREAVRFFREENPPGSGGRLMTVSSYAGLVPLGGCAYYSAAKAALEAVHQALAGELDPQWHIQVSIVVLGTVRTPMAAKATTLPAHPAYTAPGTPAALGRTIIAAARDPAAKHGDLARTVARIYDLAGLERPPLRLVLGLDSLGVVRGHLGSVLREVEEYEGWSEGLREE</sequence>
<comment type="caution">
    <text evidence="5">The sequence shown here is derived from an EMBL/GenBank/DDBJ whole genome shotgun (WGS) entry which is preliminary data.</text>
</comment>
<keyword evidence="3" id="KW-0560">Oxidoreductase</keyword>
<dbReference type="SUPFAM" id="SSF51735">
    <property type="entry name" value="NAD(P)-binding Rossmann-fold domains"/>
    <property type="match status" value="1"/>
</dbReference>
<evidence type="ECO:0000256" key="3">
    <source>
        <dbReference type="ARBA" id="ARBA00023002"/>
    </source>
</evidence>
<dbReference type="InterPro" id="IPR020904">
    <property type="entry name" value="Sc_DH/Rdtase_CS"/>
</dbReference>
<dbReference type="InterPro" id="IPR002347">
    <property type="entry name" value="SDR_fam"/>
</dbReference>
<evidence type="ECO:0000256" key="1">
    <source>
        <dbReference type="ARBA" id="ARBA00006484"/>
    </source>
</evidence>
<dbReference type="Pfam" id="PF00106">
    <property type="entry name" value="adh_short"/>
    <property type="match status" value="1"/>
</dbReference>
<protein>
    <submittedName>
        <fullName evidence="5">NAD(P)-binding protein</fullName>
    </submittedName>
</protein>
<dbReference type="PRINTS" id="PR00080">
    <property type="entry name" value="SDRFAMILY"/>
</dbReference>
<evidence type="ECO:0000313" key="5">
    <source>
        <dbReference type="EMBL" id="GJE98606.1"/>
    </source>
</evidence>
<keyword evidence="2" id="KW-0521">NADP</keyword>
<dbReference type="Proteomes" id="UP000703269">
    <property type="component" value="Unassembled WGS sequence"/>
</dbReference>
<dbReference type="GO" id="GO:0016491">
    <property type="term" value="F:oxidoreductase activity"/>
    <property type="evidence" value="ECO:0007669"/>
    <property type="project" value="UniProtKB-KW"/>
</dbReference>
<evidence type="ECO:0000256" key="2">
    <source>
        <dbReference type="ARBA" id="ARBA00022857"/>
    </source>
</evidence>
<comment type="similarity">
    <text evidence="1 4">Belongs to the short-chain dehydrogenases/reductases (SDR) family.</text>
</comment>
<evidence type="ECO:0000256" key="4">
    <source>
        <dbReference type="RuleBase" id="RU000363"/>
    </source>
</evidence>
<dbReference type="PRINTS" id="PR00081">
    <property type="entry name" value="GDHRDH"/>
</dbReference>
<organism evidence="5 6">
    <name type="scientific">Phanerochaete sordida</name>
    <dbReference type="NCBI Taxonomy" id="48140"/>
    <lineage>
        <taxon>Eukaryota</taxon>
        <taxon>Fungi</taxon>
        <taxon>Dikarya</taxon>
        <taxon>Basidiomycota</taxon>
        <taxon>Agaricomycotina</taxon>
        <taxon>Agaricomycetes</taxon>
        <taxon>Polyporales</taxon>
        <taxon>Phanerochaetaceae</taxon>
        <taxon>Phanerochaete</taxon>
    </lineage>
</organism>
<keyword evidence="6" id="KW-1185">Reference proteome</keyword>
<dbReference type="InterPro" id="IPR051911">
    <property type="entry name" value="SDR_oxidoreductase"/>
</dbReference>
<dbReference type="PROSITE" id="PS00061">
    <property type="entry name" value="ADH_SHORT"/>
    <property type="match status" value="1"/>
</dbReference>
<dbReference type="PANTHER" id="PTHR43976">
    <property type="entry name" value="SHORT CHAIN DEHYDROGENASE"/>
    <property type="match status" value="1"/>
</dbReference>
<dbReference type="AlphaFoldDB" id="A0A9P3LKJ9"/>
<dbReference type="OrthoDB" id="1274115at2759"/>
<name>A0A9P3LKJ9_9APHY</name>
<gene>
    <name evidence="5" type="ORF">PsYK624_148400</name>
</gene>
<accession>A0A9P3LKJ9</accession>
<dbReference type="PANTHER" id="PTHR43976:SF16">
    <property type="entry name" value="SHORT-CHAIN DEHYDROGENASE_REDUCTASE FAMILY PROTEIN"/>
    <property type="match status" value="1"/>
</dbReference>
<reference evidence="5 6" key="1">
    <citation type="submission" date="2021-08" db="EMBL/GenBank/DDBJ databases">
        <title>Draft Genome Sequence of Phanerochaete sordida strain YK-624.</title>
        <authorList>
            <person name="Mori T."/>
            <person name="Dohra H."/>
            <person name="Suzuki T."/>
            <person name="Kawagishi H."/>
            <person name="Hirai H."/>
        </authorList>
    </citation>
    <scope>NUCLEOTIDE SEQUENCE [LARGE SCALE GENOMIC DNA]</scope>
    <source>
        <strain evidence="5 6">YK-624</strain>
    </source>
</reference>
<dbReference type="Gene3D" id="3.40.50.720">
    <property type="entry name" value="NAD(P)-binding Rossmann-like Domain"/>
    <property type="match status" value="1"/>
</dbReference>
<proteinExistence type="inferred from homology"/>
<dbReference type="InterPro" id="IPR036291">
    <property type="entry name" value="NAD(P)-bd_dom_sf"/>
</dbReference>
<evidence type="ECO:0000313" key="6">
    <source>
        <dbReference type="Proteomes" id="UP000703269"/>
    </source>
</evidence>